<gene>
    <name evidence="12" type="ORF">GQ602_002412</name>
</gene>
<evidence type="ECO:0000256" key="9">
    <source>
        <dbReference type="ARBA" id="ARBA00049433"/>
    </source>
</evidence>
<dbReference type="Proteomes" id="UP000562929">
    <property type="component" value="Unassembled WGS sequence"/>
</dbReference>
<keyword evidence="5" id="KW-0479">Metal-binding</keyword>
<dbReference type="Pfam" id="PF00175">
    <property type="entry name" value="NAD_binding_1"/>
    <property type="match status" value="1"/>
</dbReference>
<evidence type="ECO:0000256" key="1">
    <source>
        <dbReference type="ARBA" id="ARBA00006401"/>
    </source>
</evidence>
<keyword evidence="13" id="KW-1185">Reference proteome</keyword>
<keyword evidence="4" id="KW-0349">Heme</keyword>
<evidence type="ECO:0000256" key="4">
    <source>
        <dbReference type="ARBA" id="ARBA00022617"/>
    </source>
</evidence>
<evidence type="ECO:0000313" key="12">
    <source>
        <dbReference type="EMBL" id="KAF4592113.1"/>
    </source>
</evidence>
<dbReference type="GO" id="GO:0008941">
    <property type="term" value="F:nitric oxide dioxygenase NAD(P)H activity"/>
    <property type="evidence" value="ECO:0007669"/>
    <property type="project" value="UniProtKB-EC"/>
</dbReference>
<dbReference type="PROSITE" id="PS51384">
    <property type="entry name" value="FAD_FR"/>
    <property type="match status" value="1"/>
</dbReference>
<name>A0A8H4QAB6_9HYPO</name>
<dbReference type="GO" id="GO:0009636">
    <property type="term" value="P:response to toxic substance"/>
    <property type="evidence" value="ECO:0007669"/>
    <property type="project" value="UniProtKB-KW"/>
</dbReference>
<dbReference type="OrthoDB" id="436496at2759"/>
<dbReference type="GO" id="GO:0019825">
    <property type="term" value="F:oxygen binding"/>
    <property type="evidence" value="ECO:0007669"/>
    <property type="project" value="InterPro"/>
</dbReference>
<sequence>MTLTPEQVALVKSTAPILKEHGTAITSIFYRRMLAARPELNDIFSVRNQRDGVQQAALASAVLAYATYIDDLGRLTSAVERIAQRHASLVVQPEQYAIVGEFLVAAFAEVLGEAVLTPAVVDAWVAAYQQLADVFVCRERQLYDQFTDWRGWRAFRLDAKEPEAEGVVSLYLRPVDGCVTLPLYRPGQYVSARARVSTDGGQLLQCRQFSLSAAPRHDMDVYRVTVKREDTTTLAIAGLVSNRLHDDLEVGDELELTAPRGEFFFDDGDMAETKTSPVVLLSLGVGATPVMSILQSIFVDTDSTDRPVSWVHGARHPGAVCFGRDVTEMAARHANLRPLIFVKTAGGEAVGRYDVEGRLSLERAKTEGVLHLDHGRTAYYICGRAEWMAEARDWLMARGVGKERIHLELFGVGEV</sequence>
<dbReference type="Gene3D" id="2.40.30.10">
    <property type="entry name" value="Translation factors"/>
    <property type="match status" value="1"/>
</dbReference>
<dbReference type="InterPro" id="IPR017927">
    <property type="entry name" value="FAD-bd_FR_type"/>
</dbReference>
<evidence type="ECO:0000259" key="10">
    <source>
        <dbReference type="PROSITE" id="PS01033"/>
    </source>
</evidence>
<reference evidence="12 13" key="1">
    <citation type="journal article" date="2020" name="G3 (Bethesda)">
        <title>Genetic Underpinnings of Host Manipulation by Ophiocordyceps as Revealed by Comparative Transcriptomics.</title>
        <authorList>
            <person name="Will I."/>
            <person name="Das B."/>
            <person name="Trinh T."/>
            <person name="Brachmann A."/>
            <person name="Ohm R.A."/>
            <person name="de Bekker C."/>
        </authorList>
    </citation>
    <scope>NUCLEOTIDE SEQUENCE [LARGE SCALE GENOMIC DNA]</scope>
    <source>
        <strain evidence="12 13">EC05</strain>
    </source>
</reference>
<feature type="domain" description="FAD-binding FR-type" evidence="11">
    <location>
        <begin position="150"/>
        <end position="266"/>
    </location>
</feature>
<dbReference type="GO" id="GO:0046210">
    <property type="term" value="P:nitric oxide catabolic process"/>
    <property type="evidence" value="ECO:0007669"/>
    <property type="project" value="TreeGrafter"/>
</dbReference>
<feature type="domain" description="Globin" evidence="10">
    <location>
        <begin position="2"/>
        <end position="140"/>
    </location>
</feature>
<evidence type="ECO:0000256" key="5">
    <source>
        <dbReference type="ARBA" id="ARBA00022723"/>
    </source>
</evidence>
<dbReference type="SUPFAM" id="SSF63380">
    <property type="entry name" value="Riboflavin synthase domain-like"/>
    <property type="match status" value="1"/>
</dbReference>
<keyword evidence="6" id="KW-0408">Iron</keyword>
<evidence type="ECO:0000256" key="3">
    <source>
        <dbReference type="ARBA" id="ARBA00022575"/>
    </source>
</evidence>
<comment type="similarity">
    <text evidence="1">In the C-terminal section; belongs to the flavoprotein pyridine nucleotide cytochrome reductase family.</text>
</comment>
<dbReference type="InterPro" id="IPR012292">
    <property type="entry name" value="Globin/Proto"/>
</dbReference>
<dbReference type="InterPro" id="IPR009050">
    <property type="entry name" value="Globin-like_sf"/>
</dbReference>
<dbReference type="PROSITE" id="PS01033">
    <property type="entry name" value="GLOBIN"/>
    <property type="match status" value="1"/>
</dbReference>
<dbReference type="PANTHER" id="PTHR43396">
    <property type="entry name" value="FLAVOHEMOPROTEIN"/>
    <property type="match status" value="1"/>
</dbReference>
<dbReference type="GO" id="GO:0071949">
    <property type="term" value="F:FAD binding"/>
    <property type="evidence" value="ECO:0007669"/>
    <property type="project" value="TreeGrafter"/>
</dbReference>
<comment type="caution">
    <text evidence="12">The sequence shown here is derived from an EMBL/GenBank/DDBJ whole genome shotgun (WGS) entry which is preliminary data.</text>
</comment>
<dbReference type="FunFam" id="1.10.490.10:FF:000003">
    <property type="entry name" value="Flavohemoprotein"/>
    <property type="match status" value="1"/>
</dbReference>
<comment type="catalytic activity">
    <reaction evidence="8">
        <text>2 nitric oxide + NADH + 2 O2 = 2 nitrate + NAD(+) + H(+)</text>
        <dbReference type="Rhea" id="RHEA:19469"/>
        <dbReference type="ChEBI" id="CHEBI:15378"/>
        <dbReference type="ChEBI" id="CHEBI:15379"/>
        <dbReference type="ChEBI" id="CHEBI:16480"/>
        <dbReference type="ChEBI" id="CHEBI:17632"/>
        <dbReference type="ChEBI" id="CHEBI:57540"/>
        <dbReference type="ChEBI" id="CHEBI:57945"/>
        <dbReference type="EC" id="1.14.12.17"/>
    </reaction>
</comment>
<protein>
    <recommendedName>
        <fullName evidence="2">nitric oxide dioxygenase</fullName>
        <ecNumber evidence="2">1.14.12.17</ecNumber>
    </recommendedName>
</protein>
<evidence type="ECO:0000313" key="13">
    <source>
        <dbReference type="Proteomes" id="UP000562929"/>
    </source>
</evidence>
<evidence type="ECO:0000256" key="2">
    <source>
        <dbReference type="ARBA" id="ARBA00012229"/>
    </source>
</evidence>
<dbReference type="Gene3D" id="1.10.490.10">
    <property type="entry name" value="Globins"/>
    <property type="match status" value="1"/>
</dbReference>
<keyword evidence="7" id="KW-0520">NAD</keyword>
<dbReference type="AlphaFoldDB" id="A0A8H4QAB6"/>
<accession>A0A8H4QAB6</accession>
<keyword evidence="3" id="KW-0216">Detoxification</keyword>
<dbReference type="InterPro" id="IPR017938">
    <property type="entry name" value="Riboflavin_synthase-like_b-brl"/>
</dbReference>
<evidence type="ECO:0000256" key="8">
    <source>
        <dbReference type="ARBA" id="ARBA00048649"/>
    </source>
</evidence>
<evidence type="ECO:0000259" key="11">
    <source>
        <dbReference type="PROSITE" id="PS51384"/>
    </source>
</evidence>
<dbReference type="CDD" id="cd08922">
    <property type="entry name" value="FHb-globin"/>
    <property type="match status" value="1"/>
</dbReference>
<dbReference type="Gene3D" id="3.40.50.80">
    <property type="entry name" value="Nucleotide-binding domain of ferredoxin-NADP reductase (FNR) module"/>
    <property type="match status" value="1"/>
</dbReference>
<dbReference type="SUPFAM" id="SSF52343">
    <property type="entry name" value="Ferredoxin reductase-like, C-terminal NADP-linked domain"/>
    <property type="match status" value="1"/>
</dbReference>
<comment type="catalytic activity">
    <reaction evidence="9">
        <text>2 nitric oxide + NADPH + 2 O2 = 2 nitrate + NADP(+) + H(+)</text>
        <dbReference type="Rhea" id="RHEA:19465"/>
        <dbReference type="ChEBI" id="CHEBI:15378"/>
        <dbReference type="ChEBI" id="CHEBI:15379"/>
        <dbReference type="ChEBI" id="CHEBI:16480"/>
        <dbReference type="ChEBI" id="CHEBI:17632"/>
        <dbReference type="ChEBI" id="CHEBI:57783"/>
        <dbReference type="ChEBI" id="CHEBI:58349"/>
        <dbReference type="EC" id="1.14.12.17"/>
    </reaction>
</comment>
<evidence type="ECO:0000256" key="7">
    <source>
        <dbReference type="ARBA" id="ARBA00023027"/>
    </source>
</evidence>
<dbReference type="CDD" id="cd06184">
    <property type="entry name" value="flavohem_like_fad_nad_binding"/>
    <property type="match status" value="1"/>
</dbReference>
<organism evidence="12 13">
    <name type="scientific">Ophiocordyceps camponoti-floridani</name>
    <dbReference type="NCBI Taxonomy" id="2030778"/>
    <lineage>
        <taxon>Eukaryota</taxon>
        <taxon>Fungi</taxon>
        <taxon>Dikarya</taxon>
        <taxon>Ascomycota</taxon>
        <taxon>Pezizomycotina</taxon>
        <taxon>Sordariomycetes</taxon>
        <taxon>Hypocreomycetidae</taxon>
        <taxon>Hypocreales</taxon>
        <taxon>Ophiocordycipitaceae</taxon>
        <taxon>Ophiocordyceps</taxon>
    </lineage>
</organism>
<dbReference type="EMBL" id="JAACLJ010000002">
    <property type="protein sequence ID" value="KAF4592113.1"/>
    <property type="molecule type" value="Genomic_DNA"/>
</dbReference>
<dbReference type="InterPro" id="IPR039261">
    <property type="entry name" value="FNR_nucleotide-bd"/>
</dbReference>
<dbReference type="Pfam" id="PF00042">
    <property type="entry name" value="Globin"/>
    <property type="match status" value="1"/>
</dbReference>
<dbReference type="PANTHER" id="PTHR43396:SF3">
    <property type="entry name" value="FLAVOHEMOPROTEIN"/>
    <property type="match status" value="1"/>
</dbReference>
<dbReference type="SUPFAM" id="SSF46458">
    <property type="entry name" value="Globin-like"/>
    <property type="match status" value="1"/>
</dbReference>
<dbReference type="GO" id="GO:0046872">
    <property type="term" value="F:metal ion binding"/>
    <property type="evidence" value="ECO:0007669"/>
    <property type="project" value="UniProtKB-KW"/>
</dbReference>
<dbReference type="GO" id="GO:0020037">
    <property type="term" value="F:heme binding"/>
    <property type="evidence" value="ECO:0007669"/>
    <property type="project" value="InterPro"/>
</dbReference>
<proteinExistence type="inferred from homology"/>
<dbReference type="InterPro" id="IPR001433">
    <property type="entry name" value="OxRdtase_FAD/NAD-bd"/>
</dbReference>
<evidence type="ECO:0000256" key="6">
    <source>
        <dbReference type="ARBA" id="ARBA00023004"/>
    </source>
</evidence>
<dbReference type="EC" id="1.14.12.17" evidence="2"/>
<dbReference type="InterPro" id="IPR000971">
    <property type="entry name" value="Globin"/>
</dbReference>
<dbReference type="GO" id="GO:0071500">
    <property type="term" value="P:cellular response to nitrosative stress"/>
    <property type="evidence" value="ECO:0007669"/>
    <property type="project" value="TreeGrafter"/>
</dbReference>